<dbReference type="SUPFAM" id="SSF52768">
    <property type="entry name" value="Arginase/deacetylase"/>
    <property type="match status" value="1"/>
</dbReference>
<keyword evidence="3 5" id="KW-0369">Histidine metabolism</keyword>
<comment type="pathway">
    <text evidence="5">Amino-acid degradation; L-histidine degradation into L-glutamate; L-glutamate from N-formimidoyl-L-glutamate (hydrolase route): step 1/1.</text>
</comment>
<dbReference type="PROSITE" id="PS51409">
    <property type="entry name" value="ARGINASE_2"/>
    <property type="match status" value="1"/>
</dbReference>
<evidence type="ECO:0000256" key="5">
    <source>
        <dbReference type="HAMAP-Rule" id="MF_00737"/>
    </source>
</evidence>
<name>A0A286GA66_9PROT</name>
<feature type="binding site" evidence="5">
    <location>
        <position position="169"/>
    </location>
    <ligand>
        <name>Mn(2+)</name>
        <dbReference type="ChEBI" id="CHEBI:29035"/>
        <label>2</label>
    </ligand>
</feature>
<dbReference type="NCBIfam" id="TIGR01227">
    <property type="entry name" value="hutG"/>
    <property type="match status" value="1"/>
</dbReference>
<dbReference type="GO" id="GO:0030145">
    <property type="term" value="F:manganese ion binding"/>
    <property type="evidence" value="ECO:0007669"/>
    <property type="project" value="UniProtKB-UniRule"/>
</dbReference>
<dbReference type="UniPathway" id="UPA00379">
    <property type="reaction ID" value="UER00552"/>
</dbReference>
<sequence length="339" mass="36096">MGEALAQHPPSMFIYENEHHNWTGRTDPEDGALAVRWHHRVRRIEPGQARQPLPALVGFACDAGVARNQGRRGAAAGPVVLRRALANLAWRHETPGVWDFGDVRCHGDALETAQEALASTVAVMLEEGHRPVVLGGGHETAYGSFGGLDRWARGARPDARIGILNLDAHFDLRRVGAAGPSSGTPFGQIHDDLTERGAPFRYACVGISRTANTAALFERAAATGTRWRLDEDCTVRHLDATLAFVSDFVAECDLVHLTLDLDVLPGAVMPAVSAPAPRGVPLEVIEAVIDRVLAARGPQGPKLALADLAELNPAVDPQGLGARVAALLCDRLVGSSPVP</sequence>
<dbReference type="PANTHER" id="PTHR11358:SF35">
    <property type="entry name" value="FORMIMIDOYLGLUTAMASE"/>
    <property type="match status" value="1"/>
</dbReference>
<dbReference type="GO" id="GO:0050415">
    <property type="term" value="F:formimidoylglutamase activity"/>
    <property type="evidence" value="ECO:0007669"/>
    <property type="project" value="UniProtKB-UniRule"/>
</dbReference>
<gene>
    <name evidence="5" type="primary">hutG</name>
    <name evidence="8" type="ORF">SAMN05421508_102147</name>
</gene>
<dbReference type="InterPro" id="IPR023696">
    <property type="entry name" value="Ureohydrolase_dom_sf"/>
</dbReference>
<keyword evidence="1 5" id="KW-0479">Metal-binding</keyword>
<evidence type="ECO:0000256" key="3">
    <source>
        <dbReference type="ARBA" id="ARBA00022808"/>
    </source>
</evidence>
<feature type="binding site" evidence="5">
    <location>
        <position position="138"/>
    </location>
    <ligand>
        <name>Mn(2+)</name>
        <dbReference type="ChEBI" id="CHEBI:29035"/>
        <label>1</label>
    </ligand>
</feature>
<feature type="binding site" evidence="5">
    <location>
        <position position="167"/>
    </location>
    <ligand>
        <name>Mn(2+)</name>
        <dbReference type="ChEBI" id="CHEBI:29035"/>
        <label>2</label>
    </ligand>
</feature>
<dbReference type="PANTHER" id="PTHR11358">
    <property type="entry name" value="ARGINASE/AGMATINASE"/>
    <property type="match status" value="1"/>
</dbReference>
<dbReference type="GO" id="GO:0008783">
    <property type="term" value="F:agmatinase activity"/>
    <property type="evidence" value="ECO:0007669"/>
    <property type="project" value="TreeGrafter"/>
</dbReference>
<evidence type="ECO:0000256" key="7">
    <source>
        <dbReference type="PROSITE-ProRule" id="PRU00742"/>
    </source>
</evidence>
<dbReference type="Pfam" id="PF00491">
    <property type="entry name" value="Arginase"/>
    <property type="match status" value="1"/>
</dbReference>
<organism evidence="8 9">
    <name type="scientific">Caenispirillum bisanense</name>
    <dbReference type="NCBI Taxonomy" id="414052"/>
    <lineage>
        <taxon>Bacteria</taxon>
        <taxon>Pseudomonadati</taxon>
        <taxon>Pseudomonadota</taxon>
        <taxon>Alphaproteobacteria</taxon>
        <taxon>Rhodospirillales</taxon>
        <taxon>Novispirillaceae</taxon>
        <taxon>Caenispirillum</taxon>
    </lineage>
</organism>
<dbReference type="GO" id="GO:0033389">
    <property type="term" value="P:putrescine biosynthetic process from arginine, via agmatine"/>
    <property type="evidence" value="ECO:0007669"/>
    <property type="project" value="TreeGrafter"/>
</dbReference>
<keyword evidence="9" id="KW-1185">Reference proteome</keyword>
<comment type="catalytic activity">
    <reaction evidence="5">
        <text>N-formimidoyl-L-glutamate + H2O = formamide + L-glutamate</text>
        <dbReference type="Rhea" id="RHEA:22492"/>
        <dbReference type="ChEBI" id="CHEBI:15377"/>
        <dbReference type="ChEBI" id="CHEBI:16397"/>
        <dbReference type="ChEBI" id="CHEBI:29985"/>
        <dbReference type="ChEBI" id="CHEBI:58928"/>
        <dbReference type="EC" id="3.5.3.8"/>
    </reaction>
</comment>
<dbReference type="InterPro" id="IPR005923">
    <property type="entry name" value="HutG"/>
</dbReference>
<keyword evidence="4 5" id="KW-0464">Manganese</keyword>
<evidence type="ECO:0000313" key="8">
    <source>
        <dbReference type="EMBL" id="SOD91864.1"/>
    </source>
</evidence>
<feature type="binding site" evidence="5">
    <location>
        <position position="262"/>
    </location>
    <ligand>
        <name>Mn(2+)</name>
        <dbReference type="ChEBI" id="CHEBI:29035"/>
        <label>2</label>
    </ligand>
</feature>
<reference evidence="9" key="1">
    <citation type="submission" date="2017-09" db="EMBL/GenBank/DDBJ databases">
        <authorList>
            <person name="Varghese N."/>
            <person name="Submissions S."/>
        </authorList>
    </citation>
    <scope>NUCLEOTIDE SEQUENCE [LARGE SCALE GENOMIC DNA]</scope>
    <source>
        <strain evidence="9">USBA 140</strain>
    </source>
</reference>
<accession>A0A286GA66</accession>
<evidence type="ECO:0000313" key="9">
    <source>
        <dbReference type="Proteomes" id="UP000219621"/>
    </source>
</evidence>
<dbReference type="Proteomes" id="UP000219621">
    <property type="component" value="Unassembled WGS sequence"/>
</dbReference>
<feature type="binding site" evidence="5">
    <location>
        <position position="171"/>
    </location>
    <ligand>
        <name>Mn(2+)</name>
        <dbReference type="ChEBI" id="CHEBI:29035"/>
        <label>1</label>
    </ligand>
</feature>
<dbReference type="EC" id="3.5.3.8" evidence="5 6"/>
<dbReference type="EMBL" id="OCNJ01000002">
    <property type="protein sequence ID" value="SOD91864.1"/>
    <property type="molecule type" value="Genomic_DNA"/>
</dbReference>
<dbReference type="PRINTS" id="PR00116">
    <property type="entry name" value="ARGINASE"/>
</dbReference>
<evidence type="ECO:0000256" key="4">
    <source>
        <dbReference type="ARBA" id="ARBA00023211"/>
    </source>
</evidence>
<dbReference type="GO" id="GO:0019556">
    <property type="term" value="P:L-histidine catabolic process to glutamate and formamide"/>
    <property type="evidence" value="ECO:0007669"/>
    <property type="project" value="UniProtKB-UniRule"/>
</dbReference>
<evidence type="ECO:0000256" key="6">
    <source>
        <dbReference type="NCBIfam" id="TIGR01227"/>
    </source>
</evidence>
<dbReference type="CDD" id="cd09988">
    <property type="entry name" value="Formimidoylglutamase"/>
    <property type="match status" value="1"/>
</dbReference>
<dbReference type="Gene3D" id="3.40.800.10">
    <property type="entry name" value="Ureohydrolase domain"/>
    <property type="match status" value="1"/>
</dbReference>
<keyword evidence="2 5" id="KW-0378">Hydrolase</keyword>
<feature type="binding site" evidence="5">
    <location>
        <position position="260"/>
    </location>
    <ligand>
        <name>Mn(2+)</name>
        <dbReference type="ChEBI" id="CHEBI:29035"/>
        <label>2</label>
    </ligand>
</feature>
<feature type="binding site" evidence="5">
    <location>
        <position position="260"/>
    </location>
    <ligand>
        <name>Mn(2+)</name>
        <dbReference type="ChEBI" id="CHEBI:29035"/>
        <label>1</label>
    </ligand>
</feature>
<comment type="cofactor">
    <cofactor evidence="5">
        <name>Mn(2+)</name>
        <dbReference type="ChEBI" id="CHEBI:29035"/>
    </cofactor>
    <text evidence="5">Binds 2 manganese ions per subunit.</text>
</comment>
<dbReference type="AlphaFoldDB" id="A0A286GA66"/>
<proteinExistence type="inferred from homology"/>
<feature type="binding site" evidence="5">
    <location>
        <position position="167"/>
    </location>
    <ligand>
        <name>Mn(2+)</name>
        <dbReference type="ChEBI" id="CHEBI:29035"/>
        <label>1</label>
    </ligand>
</feature>
<dbReference type="HAMAP" id="MF_00737">
    <property type="entry name" value="Formimidoylglutam"/>
    <property type="match status" value="1"/>
</dbReference>
<comment type="function">
    <text evidence="5">Catalyzes the conversion of N-formimidoyl-L-glutamate to L-glutamate and formamide.</text>
</comment>
<dbReference type="GO" id="GO:0019557">
    <property type="term" value="P:L-histidine catabolic process to glutamate and formate"/>
    <property type="evidence" value="ECO:0007669"/>
    <property type="project" value="UniProtKB-UniPathway"/>
</dbReference>
<evidence type="ECO:0000256" key="1">
    <source>
        <dbReference type="ARBA" id="ARBA00022723"/>
    </source>
</evidence>
<protein>
    <recommendedName>
        <fullName evidence="5 6">Formimidoylglutamase</fullName>
        <ecNumber evidence="5 6">3.5.3.8</ecNumber>
    </recommendedName>
    <alternativeName>
        <fullName evidence="5">Formiminoglutamase</fullName>
    </alternativeName>
    <alternativeName>
        <fullName evidence="5">Formiminoglutamate hydrolase</fullName>
    </alternativeName>
</protein>
<dbReference type="InterPro" id="IPR006035">
    <property type="entry name" value="Ureohydrolase"/>
</dbReference>
<evidence type="ECO:0000256" key="2">
    <source>
        <dbReference type="ARBA" id="ARBA00022801"/>
    </source>
</evidence>
<comment type="similarity">
    <text evidence="5 7">Belongs to the arginase family.</text>
</comment>